<keyword evidence="2" id="KW-1185">Reference proteome</keyword>
<protein>
    <submittedName>
        <fullName evidence="1">Uncharacterized protein</fullName>
    </submittedName>
</protein>
<evidence type="ECO:0000313" key="1">
    <source>
        <dbReference type="EMBL" id="MBB4642558.1"/>
    </source>
</evidence>
<evidence type="ECO:0000313" key="2">
    <source>
        <dbReference type="Proteomes" id="UP000575068"/>
    </source>
</evidence>
<dbReference type="RefSeq" id="WP_184476787.1">
    <property type="nucleotide sequence ID" value="NZ_JACHOV010000012.1"/>
</dbReference>
<proteinExistence type="predicted"/>
<dbReference type="EMBL" id="JACHOV010000012">
    <property type="protein sequence ID" value="MBB4642558.1"/>
    <property type="molecule type" value="Genomic_DNA"/>
</dbReference>
<name>A0A840HYG8_9SPHN</name>
<reference evidence="1 2" key="1">
    <citation type="submission" date="2020-08" db="EMBL/GenBank/DDBJ databases">
        <title>Genomic Encyclopedia of Type Strains, Phase IV (KMG-IV): sequencing the most valuable type-strain genomes for metagenomic binning, comparative biology and taxonomic classification.</title>
        <authorList>
            <person name="Goeker M."/>
        </authorList>
    </citation>
    <scope>NUCLEOTIDE SEQUENCE [LARGE SCALE GENOMIC DNA]</scope>
    <source>
        <strain evidence="1 2">DSM 7465</strain>
    </source>
</reference>
<accession>A0A840HYG8</accession>
<dbReference type="AlphaFoldDB" id="A0A840HYG8"/>
<sequence>MSGIAQAGLIFLVLIVLMILSARDRGAEPGIRNEDDETWWFARRAWWDERR</sequence>
<comment type="caution">
    <text evidence="1">The sequence shown here is derived from an EMBL/GenBank/DDBJ whole genome shotgun (WGS) entry which is preliminary data.</text>
</comment>
<organism evidence="1 2">
    <name type="scientific">Rhizorhapis suberifaciens</name>
    <name type="common">corky root of lettuce</name>
    <dbReference type="NCBI Taxonomy" id="13656"/>
    <lineage>
        <taxon>Bacteria</taxon>
        <taxon>Pseudomonadati</taxon>
        <taxon>Pseudomonadota</taxon>
        <taxon>Alphaproteobacteria</taxon>
        <taxon>Sphingomonadales</taxon>
        <taxon>Sphingomonadaceae</taxon>
        <taxon>Rhizorhapis</taxon>
    </lineage>
</organism>
<dbReference type="Proteomes" id="UP000575068">
    <property type="component" value="Unassembled WGS sequence"/>
</dbReference>
<gene>
    <name evidence="1" type="ORF">HNQ99_002894</name>
</gene>